<evidence type="ECO:0000313" key="7">
    <source>
        <dbReference type="Proteomes" id="UP001597469"/>
    </source>
</evidence>
<evidence type="ECO:0000256" key="2">
    <source>
        <dbReference type="ARBA" id="ARBA00023125"/>
    </source>
</evidence>
<dbReference type="EMBL" id="JBHULN010000002">
    <property type="protein sequence ID" value="MFD2570065.1"/>
    <property type="molecule type" value="Genomic_DNA"/>
</dbReference>
<accession>A0ABW5LZ49</accession>
<dbReference type="SUPFAM" id="SSF48498">
    <property type="entry name" value="Tetracyclin repressor-like, C-terminal domain"/>
    <property type="match status" value="1"/>
</dbReference>
<dbReference type="PANTHER" id="PTHR30055:SF220">
    <property type="entry name" value="TETR-FAMILY REGULATORY PROTEIN"/>
    <property type="match status" value="1"/>
</dbReference>
<organism evidence="6 7">
    <name type="scientific">Spirosoma soli</name>
    <dbReference type="NCBI Taxonomy" id="1770529"/>
    <lineage>
        <taxon>Bacteria</taxon>
        <taxon>Pseudomonadati</taxon>
        <taxon>Bacteroidota</taxon>
        <taxon>Cytophagia</taxon>
        <taxon>Cytophagales</taxon>
        <taxon>Cytophagaceae</taxon>
        <taxon>Spirosoma</taxon>
    </lineage>
</organism>
<protein>
    <submittedName>
        <fullName evidence="6">TetR/AcrR family transcriptional regulator</fullName>
    </submittedName>
</protein>
<evidence type="ECO:0000259" key="5">
    <source>
        <dbReference type="PROSITE" id="PS50977"/>
    </source>
</evidence>
<keyword evidence="1" id="KW-0805">Transcription regulation</keyword>
<feature type="domain" description="HTH tetR-type" evidence="5">
    <location>
        <begin position="9"/>
        <end position="69"/>
    </location>
</feature>
<dbReference type="PANTHER" id="PTHR30055">
    <property type="entry name" value="HTH-TYPE TRANSCRIPTIONAL REGULATOR RUTR"/>
    <property type="match status" value="1"/>
</dbReference>
<keyword evidence="7" id="KW-1185">Reference proteome</keyword>
<dbReference type="Pfam" id="PF00440">
    <property type="entry name" value="TetR_N"/>
    <property type="match status" value="1"/>
</dbReference>
<keyword evidence="3" id="KW-0804">Transcription</keyword>
<dbReference type="Pfam" id="PF13305">
    <property type="entry name" value="TetR_C_33"/>
    <property type="match status" value="1"/>
</dbReference>
<gene>
    <name evidence="6" type="ORF">ACFSUS_05425</name>
</gene>
<keyword evidence="2 4" id="KW-0238">DNA-binding</keyword>
<feature type="DNA-binding region" description="H-T-H motif" evidence="4">
    <location>
        <begin position="32"/>
        <end position="51"/>
    </location>
</feature>
<dbReference type="InterPro" id="IPR050109">
    <property type="entry name" value="HTH-type_TetR-like_transc_reg"/>
</dbReference>
<dbReference type="Proteomes" id="UP001597469">
    <property type="component" value="Unassembled WGS sequence"/>
</dbReference>
<sequence length="190" mass="21177">MSRKAAYQESLKQDILRQTLAIAGEEGWPNVSTRKIADRLQTSTTAIYHYFGGKEAILIELQRDGFRRLHDVQAAALAIHPDDPEQQLVDVSLAVLQFAYEYPELYAVMFSLDGVSCHSNDAVEEMAATGDMLKAILAKLTKQDVHSVLAHWGATIQGFVAMARNESSPGADERFKQYVTESMQRFVKGL</sequence>
<dbReference type="InterPro" id="IPR036271">
    <property type="entry name" value="Tet_transcr_reg_TetR-rel_C_sf"/>
</dbReference>
<evidence type="ECO:0000256" key="4">
    <source>
        <dbReference type="PROSITE-ProRule" id="PRU00335"/>
    </source>
</evidence>
<comment type="caution">
    <text evidence="6">The sequence shown here is derived from an EMBL/GenBank/DDBJ whole genome shotgun (WGS) entry which is preliminary data.</text>
</comment>
<name>A0ABW5LZ49_9BACT</name>
<evidence type="ECO:0000256" key="1">
    <source>
        <dbReference type="ARBA" id="ARBA00023015"/>
    </source>
</evidence>
<dbReference type="RefSeq" id="WP_381520168.1">
    <property type="nucleotide sequence ID" value="NZ_JBHULN010000002.1"/>
</dbReference>
<dbReference type="Gene3D" id="1.10.357.10">
    <property type="entry name" value="Tetracycline Repressor, domain 2"/>
    <property type="match status" value="1"/>
</dbReference>
<reference evidence="7" key="1">
    <citation type="journal article" date="2019" name="Int. J. Syst. Evol. Microbiol.">
        <title>The Global Catalogue of Microorganisms (GCM) 10K type strain sequencing project: providing services to taxonomists for standard genome sequencing and annotation.</title>
        <authorList>
            <consortium name="The Broad Institute Genomics Platform"/>
            <consortium name="The Broad Institute Genome Sequencing Center for Infectious Disease"/>
            <person name="Wu L."/>
            <person name="Ma J."/>
        </authorList>
    </citation>
    <scope>NUCLEOTIDE SEQUENCE [LARGE SCALE GENOMIC DNA]</scope>
    <source>
        <strain evidence="7">KCTC 42805</strain>
    </source>
</reference>
<dbReference type="PROSITE" id="PS50977">
    <property type="entry name" value="HTH_TETR_2"/>
    <property type="match status" value="1"/>
</dbReference>
<dbReference type="InterPro" id="IPR009057">
    <property type="entry name" value="Homeodomain-like_sf"/>
</dbReference>
<evidence type="ECO:0000256" key="3">
    <source>
        <dbReference type="ARBA" id="ARBA00023163"/>
    </source>
</evidence>
<dbReference type="InterPro" id="IPR001647">
    <property type="entry name" value="HTH_TetR"/>
</dbReference>
<dbReference type="InterPro" id="IPR025996">
    <property type="entry name" value="MT1864/Rv1816-like_C"/>
</dbReference>
<evidence type="ECO:0000313" key="6">
    <source>
        <dbReference type="EMBL" id="MFD2570065.1"/>
    </source>
</evidence>
<dbReference type="SUPFAM" id="SSF46689">
    <property type="entry name" value="Homeodomain-like"/>
    <property type="match status" value="1"/>
</dbReference>
<proteinExistence type="predicted"/>